<evidence type="ECO:0000313" key="2">
    <source>
        <dbReference type="EMBL" id="TDC31545.1"/>
    </source>
</evidence>
<keyword evidence="3" id="KW-1185">Reference proteome</keyword>
<protein>
    <submittedName>
        <fullName evidence="2">DinB family protein</fullName>
    </submittedName>
</protein>
<dbReference type="Proteomes" id="UP000295075">
    <property type="component" value="Unassembled WGS sequence"/>
</dbReference>
<evidence type="ECO:0000259" key="1">
    <source>
        <dbReference type="Pfam" id="PF12867"/>
    </source>
</evidence>
<accession>A0A4V2XRW9</accession>
<dbReference type="Gene3D" id="1.20.120.450">
    <property type="entry name" value="dinb family like domain"/>
    <property type="match status" value="1"/>
</dbReference>
<dbReference type="EMBL" id="SMKA01000032">
    <property type="protein sequence ID" value="TDC31545.1"/>
    <property type="molecule type" value="Genomic_DNA"/>
</dbReference>
<feature type="domain" description="DinB-like" evidence="1">
    <location>
        <begin position="85"/>
        <end position="194"/>
    </location>
</feature>
<comment type="caution">
    <text evidence="2">The sequence shown here is derived from an EMBL/GenBank/DDBJ whole genome shotgun (WGS) entry which is preliminary data.</text>
</comment>
<dbReference type="AlphaFoldDB" id="A0A4V2XRW9"/>
<sequence>MCHRYLRALRYLLLMGHESPTIWCSVVAGQYQATLDDLGIVLRGCPDELWEASLYAVRKTDPGTWPPTDRDGRAFEDPVVRERKFQAMTAVWRIAAHALWFTDRDLGVLEAGWAPPEPFSVRDEEAYVVPPTYSREQLFGYLDHCRRRADELFADLTDAHAAADLPEQHRNGGTSLAAILVQGAMHLQLHSAQIRTFLRAQGIRCSDE</sequence>
<proteinExistence type="predicted"/>
<dbReference type="InterPro" id="IPR034660">
    <property type="entry name" value="DinB/YfiT-like"/>
</dbReference>
<dbReference type="InterPro" id="IPR024775">
    <property type="entry name" value="DinB-like"/>
</dbReference>
<dbReference type="OrthoDB" id="3822546at2"/>
<reference evidence="2 3" key="1">
    <citation type="submission" date="2019-03" db="EMBL/GenBank/DDBJ databases">
        <title>Draft genome sequences of novel Actinobacteria.</title>
        <authorList>
            <person name="Sahin N."/>
            <person name="Ay H."/>
            <person name="Saygin H."/>
        </authorList>
    </citation>
    <scope>NUCLEOTIDE SEQUENCE [LARGE SCALE GENOMIC DNA]</scope>
    <source>
        <strain evidence="2 3">JCM 30547</strain>
    </source>
</reference>
<dbReference type="Pfam" id="PF12867">
    <property type="entry name" value="DinB_2"/>
    <property type="match status" value="1"/>
</dbReference>
<gene>
    <name evidence="2" type="ORF">E1261_10750</name>
</gene>
<dbReference type="SUPFAM" id="SSF109854">
    <property type="entry name" value="DinB/YfiT-like putative metalloenzymes"/>
    <property type="match status" value="1"/>
</dbReference>
<organism evidence="2 3">
    <name type="scientific">Kribbella albertanoniae</name>
    <dbReference type="NCBI Taxonomy" id="1266829"/>
    <lineage>
        <taxon>Bacteria</taxon>
        <taxon>Bacillati</taxon>
        <taxon>Actinomycetota</taxon>
        <taxon>Actinomycetes</taxon>
        <taxon>Propionibacteriales</taxon>
        <taxon>Kribbellaceae</taxon>
        <taxon>Kribbella</taxon>
    </lineage>
</organism>
<evidence type="ECO:0000313" key="3">
    <source>
        <dbReference type="Proteomes" id="UP000295075"/>
    </source>
</evidence>
<name>A0A4V2XRW9_9ACTN</name>